<sequence length="66" mass="7226">MTASVFVKPVTSKLSSKEVGTIILKQNEINITVRDELGHSLLVGAADSEEKFLLASLLQHQISQMM</sequence>
<accession>A0A1R0XGV3</accession>
<dbReference type="Proteomes" id="UP000187439">
    <property type="component" value="Unassembled WGS sequence"/>
</dbReference>
<dbReference type="AlphaFoldDB" id="A0A1R0XGV3"/>
<gene>
    <name evidence="1" type="ORF">BSK52_29335</name>
</gene>
<comment type="caution">
    <text evidence="1">The sequence shown here is derived from an EMBL/GenBank/DDBJ whole genome shotgun (WGS) entry which is preliminary data.</text>
</comment>
<dbReference type="EMBL" id="MPTC01000061">
    <property type="protein sequence ID" value="OMD34303.1"/>
    <property type="molecule type" value="Genomic_DNA"/>
</dbReference>
<reference evidence="1 2" key="1">
    <citation type="submission" date="2016-10" db="EMBL/GenBank/DDBJ databases">
        <title>Paenibacillus species isolates.</title>
        <authorList>
            <person name="Beno S.M."/>
        </authorList>
    </citation>
    <scope>NUCLEOTIDE SEQUENCE [LARGE SCALE GENOMIC DNA]</scope>
    <source>
        <strain evidence="1 2">FSL H7-0710</strain>
    </source>
</reference>
<evidence type="ECO:0000313" key="2">
    <source>
        <dbReference type="Proteomes" id="UP000187439"/>
    </source>
</evidence>
<dbReference type="RefSeq" id="WP_076121923.1">
    <property type="nucleotide sequence ID" value="NZ_MPTC01000061.1"/>
</dbReference>
<proteinExistence type="predicted"/>
<protein>
    <submittedName>
        <fullName evidence="1">Uncharacterized protein</fullName>
    </submittedName>
</protein>
<organism evidence="1 2">
    <name type="scientific">Paenibacillus odorifer</name>
    <dbReference type="NCBI Taxonomy" id="189426"/>
    <lineage>
        <taxon>Bacteria</taxon>
        <taxon>Bacillati</taxon>
        <taxon>Bacillota</taxon>
        <taxon>Bacilli</taxon>
        <taxon>Bacillales</taxon>
        <taxon>Paenibacillaceae</taxon>
        <taxon>Paenibacillus</taxon>
    </lineage>
</organism>
<name>A0A1R0XGV3_9BACL</name>
<evidence type="ECO:0000313" key="1">
    <source>
        <dbReference type="EMBL" id="OMD34303.1"/>
    </source>
</evidence>